<evidence type="ECO:0000313" key="5">
    <source>
        <dbReference type="Proteomes" id="UP000612746"/>
    </source>
</evidence>
<sequence length="185" mass="20838">MSSTSADKVIDNKKESVPDKENYKCLTPPSFVTSKIKDISKATPEEDIEDESGEDLLDMATFDQLLDMDDEEDHEFSKSIVWDYFKQAETTFEDMDGALEKKDLSELSRLGHFLKGSSAAIGLRMVKATCEKIQNIGNLKDETGISSIDSEEALKQIAPLLPLVNKEYKAAKSHLETFYEEQETR</sequence>
<evidence type="ECO:0000256" key="2">
    <source>
        <dbReference type="SAM" id="MobiDB-lite"/>
    </source>
</evidence>
<dbReference type="PANTHER" id="PTHR28242">
    <property type="entry name" value="PHOSPHORELAY INTERMEDIATE PROTEIN YPD1"/>
    <property type="match status" value="1"/>
</dbReference>
<dbReference type="InterPro" id="IPR036641">
    <property type="entry name" value="HPT_dom_sf"/>
</dbReference>
<gene>
    <name evidence="4" type="ORF">INT44_005347</name>
</gene>
<evidence type="ECO:0000259" key="3">
    <source>
        <dbReference type="PROSITE" id="PS50894"/>
    </source>
</evidence>
<reference evidence="4" key="1">
    <citation type="submission" date="2020-12" db="EMBL/GenBank/DDBJ databases">
        <title>Metabolic potential, ecology and presence of endohyphal bacteria is reflected in genomic diversity of Mucoromycotina.</title>
        <authorList>
            <person name="Muszewska A."/>
            <person name="Okrasinska A."/>
            <person name="Steczkiewicz K."/>
            <person name="Drgas O."/>
            <person name="Orlowska M."/>
            <person name="Perlinska-Lenart U."/>
            <person name="Aleksandrzak-Piekarczyk T."/>
            <person name="Szatraj K."/>
            <person name="Zielenkiewicz U."/>
            <person name="Pilsyk S."/>
            <person name="Malc E."/>
            <person name="Mieczkowski P."/>
            <person name="Kruszewska J.S."/>
            <person name="Biernat P."/>
            <person name="Pawlowska J."/>
        </authorList>
    </citation>
    <scope>NUCLEOTIDE SEQUENCE</scope>
    <source>
        <strain evidence="4">WA0000051536</strain>
    </source>
</reference>
<proteinExistence type="predicted"/>
<dbReference type="SUPFAM" id="SSF47226">
    <property type="entry name" value="Histidine-containing phosphotransfer domain, HPT domain"/>
    <property type="match status" value="1"/>
</dbReference>
<dbReference type="InterPro" id="IPR045871">
    <property type="entry name" value="AHP1-5/YPD1"/>
</dbReference>
<dbReference type="GO" id="GO:0005634">
    <property type="term" value="C:nucleus"/>
    <property type="evidence" value="ECO:0007669"/>
    <property type="project" value="TreeGrafter"/>
</dbReference>
<feature type="domain" description="HPt" evidence="3">
    <location>
        <begin position="73"/>
        <end position="171"/>
    </location>
</feature>
<evidence type="ECO:0000313" key="4">
    <source>
        <dbReference type="EMBL" id="KAG2187657.1"/>
    </source>
</evidence>
<accession>A0A8H7UMY2</accession>
<dbReference type="Gene3D" id="1.20.120.160">
    <property type="entry name" value="HPT domain"/>
    <property type="match status" value="1"/>
</dbReference>
<dbReference type="CDD" id="cd00088">
    <property type="entry name" value="HPT"/>
    <property type="match status" value="1"/>
</dbReference>
<feature type="compositionally biased region" description="Basic and acidic residues" evidence="2">
    <location>
        <begin position="8"/>
        <end position="22"/>
    </location>
</feature>
<dbReference type="GO" id="GO:0009927">
    <property type="term" value="F:histidine phosphotransfer kinase activity"/>
    <property type="evidence" value="ECO:0007669"/>
    <property type="project" value="InterPro"/>
</dbReference>
<dbReference type="Proteomes" id="UP000612746">
    <property type="component" value="Unassembled WGS sequence"/>
</dbReference>
<organism evidence="4 5">
    <name type="scientific">Umbelopsis vinacea</name>
    <dbReference type="NCBI Taxonomy" id="44442"/>
    <lineage>
        <taxon>Eukaryota</taxon>
        <taxon>Fungi</taxon>
        <taxon>Fungi incertae sedis</taxon>
        <taxon>Mucoromycota</taxon>
        <taxon>Mucoromycotina</taxon>
        <taxon>Umbelopsidomycetes</taxon>
        <taxon>Umbelopsidales</taxon>
        <taxon>Umbelopsidaceae</taxon>
        <taxon>Umbelopsis</taxon>
    </lineage>
</organism>
<name>A0A8H7UMY2_9FUNG</name>
<dbReference type="Pfam" id="PF01627">
    <property type="entry name" value="Hpt"/>
    <property type="match status" value="1"/>
</dbReference>
<dbReference type="FunFam" id="1.20.120.160:FF:000007">
    <property type="entry name" value="Multistep phosphorelay regulator 1"/>
    <property type="match status" value="1"/>
</dbReference>
<dbReference type="OrthoDB" id="1673781at2759"/>
<dbReference type="PROSITE" id="PS50894">
    <property type="entry name" value="HPT"/>
    <property type="match status" value="1"/>
</dbReference>
<dbReference type="GO" id="GO:0000160">
    <property type="term" value="P:phosphorelay signal transduction system"/>
    <property type="evidence" value="ECO:0007669"/>
    <property type="project" value="InterPro"/>
</dbReference>
<keyword evidence="5" id="KW-1185">Reference proteome</keyword>
<protein>
    <recommendedName>
        <fullName evidence="3">HPt domain-containing protein</fullName>
    </recommendedName>
</protein>
<feature type="region of interest" description="Disordered" evidence="2">
    <location>
        <begin position="1"/>
        <end position="22"/>
    </location>
</feature>
<comment type="caution">
    <text evidence="4">The sequence shown here is derived from an EMBL/GenBank/DDBJ whole genome shotgun (WGS) entry which is preliminary data.</text>
</comment>
<dbReference type="GO" id="GO:0043424">
    <property type="term" value="F:protein histidine kinase binding"/>
    <property type="evidence" value="ECO:0007669"/>
    <property type="project" value="InterPro"/>
</dbReference>
<dbReference type="SMART" id="SM00073">
    <property type="entry name" value="HPT"/>
    <property type="match status" value="1"/>
</dbReference>
<dbReference type="PANTHER" id="PTHR28242:SF52">
    <property type="entry name" value="PHOSPHORELAY INTERMEDIATE PROTEIN YPD1"/>
    <property type="match status" value="1"/>
</dbReference>
<dbReference type="InterPro" id="IPR008207">
    <property type="entry name" value="Sig_transdc_His_kin_Hpt_dom"/>
</dbReference>
<keyword evidence="1" id="KW-0597">Phosphoprotein</keyword>
<dbReference type="AlphaFoldDB" id="A0A8H7UMY2"/>
<feature type="modified residue" description="Phosphohistidine" evidence="1">
    <location>
        <position position="112"/>
    </location>
</feature>
<dbReference type="EMBL" id="JAEPRA010000003">
    <property type="protein sequence ID" value="KAG2187657.1"/>
    <property type="molecule type" value="Genomic_DNA"/>
</dbReference>
<dbReference type="GO" id="GO:0005737">
    <property type="term" value="C:cytoplasm"/>
    <property type="evidence" value="ECO:0007669"/>
    <property type="project" value="TreeGrafter"/>
</dbReference>
<evidence type="ECO:0000256" key="1">
    <source>
        <dbReference type="PROSITE-ProRule" id="PRU00110"/>
    </source>
</evidence>